<organism evidence="11 12">
    <name type="scientific">Schaedlerella arabinosiphila</name>
    <dbReference type="NCBI Taxonomy" id="2044587"/>
    <lineage>
        <taxon>Bacteria</taxon>
        <taxon>Bacillati</taxon>
        <taxon>Bacillota</taxon>
        <taxon>Clostridia</taxon>
        <taxon>Lachnospirales</taxon>
        <taxon>Lachnospiraceae</taxon>
        <taxon>Schaedlerella</taxon>
    </lineage>
</organism>
<dbReference type="EMBL" id="RHJS01000002">
    <property type="protein sequence ID" value="RRK35056.1"/>
    <property type="molecule type" value="Genomic_DNA"/>
</dbReference>
<keyword evidence="6 10" id="KW-0812">Transmembrane</keyword>
<dbReference type="InterPro" id="IPR048279">
    <property type="entry name" value="MdtK-like"/>
</dbReference>
<dbReference type="PANTHER" id="PTHR43823">
    <property type="entry name" value="SPORULATION PROTEIN YKVU"/>
    <property type="match status" value="1"/>
</dbReference>
<feature type="transmembrane region" description="Helical" evidence="10">
    <location>
        <begin position="135"/>
        <end position="152"/>
    </location>
</feature>
<evidence type="ECO:0000256" key="9">
    <source>
        <dbReference type="ARBA" id="ARBA00023251"/>
    </source>
</evidence>
<dbReference type="PANTHER" id="PTHR43823:SF3">
    <property type="entry name" value="MULTIDRUG EXPORT PROTEIN MEPA"/>
    <property type="match status" value="1"/>
</dbReference>
<dbReference type="Pfam" id="PF01554">
    <property type="entry name" value="MatE"/>
    <property type="match status" value="2"/>
</dbReference>
<evidence type="ECO:0000256" key="8">
    <source>
        <dbReference type="ARBA" id="ARBA00023136"/>
    </source>
</evidence>
<dbReference type="GO" id="GO:0005886">
    <property type="term" value="C:plasma membrane"/>
    <property type="evidence" value="ECO:0007669"/>
    <property type="project" value="UniProtKB-SubCell"/>
</dbReference>
<evidence type="ECO:0000313" key="11">
    <source>
        <dbReference type="EMBL" id="RRK35056.1"/>
    </source>
</evidence>
<reference evidence="11" key="1">
    <citation type="submission" date="2018-10" db="EMBL/GenBank/DDBJ databases">
        <title>Schaedlerella arabinophila gen. nov. sp. nov., isolated from the mouse intestinal tract and comparative analysis with the genome of the closely related altered Schaedler flora strain ASF502.</title>
        <authorList>
            <person name="Miyake S."/>
            <person name="Soh M."/>
            <person name="Seedorf H."/>
        </authorList>
    </citation>
    <scope>NUCLEOTIDE SEQUENCE [LARGE SCALE GENOMIC DNA]</scope>
    <source>
        <strain evidence="11">DSM 106076</strain>
    </source>
</reference>
<dbReference type="InterPro" id="IPR045070">
    <property type="entry name" value="MATE_MepA-like"/>
</dbReference>
<keyword evidence="9" id="KW-0046">Antibiotic resistance</keyword>
<name>A0A3R8JSP2_9FIRM</name>
<feature type="transmembrane region" description="Helical" evidence="10">
    <location>
        <begin position="55"/>
        <end position="75"/>
    </location>
</feature>
<evidence type="ECO:0000256" key="6">
    <source>
        <dbReference type="ARBA" id="ARBA00022692"/>
    </source>
</evidence>
<comment type="subcellular location">
    <subcellularLocation>
        <location evidence="1">Cell membrane</location>
        <topology evidence="1">Multi-pass membrane protein</topology>
    </subcellularLocation>
</comment>
<feature type="transmembrane region" description="Helical" evidence="10">
    <location>
        <begin position="361"/>
        <end position="387"/>
    </location>
</feature>
<comment type="similarity">
    <text evidence="2">Belongs to the multi antimicrobial extrusion (MATE) (TC 2.A.66.1) family. MepA subfamily.</text>
</comment>
<feature type="transmembrane region" description="Helical" evidence="10">
    <location>
        <begin position="96"/>
        <end position="115"/>
    </location>
</feature>
<evidence type="ECO:0000313" key="12">
    <source>
        <dbReference type="Proteomes" id="UP000274920"/>
    </source>
</evidence>
<dbReference type="Proteomes" id="UP000274920">
    <property type="component" value="Unassembled WGS sequence"/>
</dbReference>
<evidence type="ECO:0000256" key="10">
    <source>
        <dbReference type="SAM" id="Phobius"/>
    </source>
</evidence>
<dbReference type="GO" id="GO:0015297">
    <property type="term" value="F:antiporter activity"/>
    <property type="evidence" value="ECO:0007669"/>
    <property type="project" value="InterPro"/>
</dbReference>
<feature type="transmembrane region" description="Helical" evidence="10">
    <location>
        <begin position="18"/>
        <end position="35"/>
    </location>
</feature>
<evidence type="ECO:0000256" key="4">
    <source>
        <dbReference type="ARBA" id="ARBA00022448"/>
    </source>
</evidence>
<dbReference type="PIRSF" id="PIRSF006603">
    <property type="entry name" value="DinF"/>
    <property type="match status" value="1"/>
</dbReference>
<dbReference type="InterPro" id="IPR051327">
    <property type="entry name" value="MATE_MepA_subfamily"/>
</dbReference>
<accession>A0A3R8JSP2</accession>
<comment type="caution">
    <text evidence="11">The sequence shown here is derived from an EMBL/GenBank/DDBJ whole genome shotgun (WGS) entry which is preliminary data.</text>
</comment>
<keyword evidence="5" id="KW-1003">Cell membrane</keyword>
<evidence type="ECO:0000256" key="3">
    <source>
        <dbReference type="ARBA" id="ARBA00022106"/>
    </source>
</evidence>
<feature type="transmembrane region" description="Helical" evidence="10">
    <location>
        <begin position="418"/>
        <end position="442"/>
    </location>
</feature>
<dbReference type="GO" id="GO:0042910">
    <property type="term" value="F:xenobiotic transmembrane transporter activity"/>
    <property type="evidence" value="ECO:0007669"/>
    <property type="project" value="InterPro"/>
</dbReference>
<evidence type="ECO:0000256" key="2">
    <source>
        <dbReference type="ARBA" id="ARBA00008417"/>
    </source>
</evidence>
<evidence type="ECO:0000256" key="7">
    <source>
        <dbReference type="ARBA" id="ARBA00022989"/>
    </source>
</evidence>
<gene>
    <name evidence="11" type="ORF">EBB54_29780</name>
</gene>
<keyword evidence="7 10" id="KW-1133">Transmembrane helix</keyword>
<proteinExistence type="inferred from homology"/>
<evidence type="ECO:0000256" key="1">
    <source>
        <dbReference type="ARBA" id="ARBA00004651"/>
    </source>
</evidence>
<sequence>MTENPLGCEKISKLLKNFAVPSIVASLVGSIYNIVDQIFIGQGVGYLGNAATNVAYPFSTICLAIALLVGIGSASRVSLCLGRKEPKAAAKAAGNGIVLMGIFGIIYLLVGEALLPLLLKAFGATTDVFPYAKQYASITLIGMPFLIVTNGMSNLIRADGKPKYSMVCMVVGAIINTILDPIFIFACDWGIAGGAWATVIGQIFSFILAVRYIWRFQTIHFEKESFLLDIRESLKICSMGISSSSNQIAVTVIQIIQYNSLTYYGALTKYGTDIPLAACGIVMKTNAILLAIVVGISQGTQPIIGFNYGARQYHRVREAYLLAVKWNLVVSAIGFIAFQFFPHSIISLFGDGDELYFEFAVLFMRTYLFMVLVNGVQLLSSSFFTAIGKALKGALLALTRQTFFLIPLTLLLPLRFGIMGVLLAGPVADFSAFVLSVVLVGVELRKQKNATYISQTSPQ</sequence>
<protein>
    <recommendedName>
        <fullName evidence="3">Multidrug export protein MepA</fullName>
    </recommendedName>
</protein>
<evidence type="ECO:0000256" key="5">
    <source>
        <dbReference type="ARBA" id="ARBA00022475"/>
    </source>
</evidence>
<keyword evidence="12" id="KW-1185">Reference proteome</keyword>
<dbReference type="AlphaFoldDB" id="A0A3R8JSP2"/>
<dbReference type="InterPro" id="IPR002528">
    <property type="entry name" value="MATE_fam"/>
</dbReference>
<feature type="transmembrane region" description="Helical" evidence="10">
    <location>
        <begin position="191"/>
        <end position="214"/>
    </location>
</feature>
<dbReference type="NCBIfam" id="TIGR00797">
    <property type="entry name" value="matE"/>
    <property type="match status" value="1"/>
</dbReference>
<keyword evidence="8 10" id="KW-0472">Membrane</keyword>
<dbReference type="RefSeq" id="WP_125130407.1">
    <property type="nucleotide sequence ID" value="NZ_RHJS01000002.1"/>
</dbReference>
<keyword evidence="4" id="KW-0813">Transport</keyword>
<dbReference type="CDD" id="cd13143">
    <property type="entry name" value="MATE_MepA_like"/>
    <property type="match status" value="1"/>
</dbReference>
<dbReference type="GO" id="GO:0046677">
    <property type="term" value="P:response to antibiotic"/>
    <property type="evidence" value="ECO:0007669"/>
    <property type="project" value="UniProtKB-KW"/>
</dbReference>
<feature type="transmembrane region" description="Helical" evidence="10">
    <location>
        <begin position="319"/>
        <end position="341"/>
    </location>
</feature>
<feature type="transmembrane region" description="Helical" evidence="10">
    <location>
        <begin position="394"/>
        <end position="412"/>
    </location>
</feature>
<feature type="transmembrane region" description="Helical" evidence="10">
    <location>
        <begin position="164"/>
        <end position="185"/>
    </location>
</feature>